<dbReference type="InterPro" id="IPR051833">
    <property type="entry name" value="TC-DDR_regulator"/>
</dbReference>
<dbReference type="SUPFAM" id="SSF46934">
    <property type="entry name" value="UBA-like"/>
    <property type="match status" value="1"/>
</dbReference>
<proteinExistence type="inferred from homology"/>
<evidence type="ECO:0000256" key="10">
    <source>
        <dbReference type="ARBA" id="ARBA00022786"/>
    </source>
</evidence>
<feature type="region of interest" description="Disordered" evidence="16">
    <location>
        <begin position="1"/>
        <end position="25"/>
    </location>
</feature>
<keyword evidence="19" id="KW-1185">Reference proteome</keyword>
<feature type="compositionally biased region" description="Basic residues" evidence="16">
    <location>
        <begin position="1"/>
        <end position="15"/>
    </location>
</feature>
<keyword evidence="8" id="KW-0597">Phosphoprotein</keyword>
<dbReference type="InterPro" id="IPR003892">
    <property type="entry name" value="CUE"/>
</dbReference>
<evidence type="ECO:0000256" key="13">
    <source>
        <dbReference type="ARBA" id="ARBA00023125"/>
    </source>
</evidence>
<comment type="subcellular location">
    <subcellularLocation>
        <location evidence="3">Chromosome</location>
        <location evidence="3">Telomere</location>
    </subcellularLocation>
    <subcellularLocation>
        <location evidence="2">Cytoplasm</location>
    </subcellularLocation>
    <subcellularLocation>
        <location evidence="1">Nucleus</location>
    </subcellularLocation>
</comment>
<dbReference type="CDD" id="cd14368">
    <property type="entry name" value="CUE_DEF1_like"/>
    <property type="match status" value="1"/>
</dbReference>
<evidence type="ECO:0000256" key="16">
    <source>
        <dbReference type="SAM" id="MobiDB-lite"/>
    </source>
</evidence>
<reference evidence="18 19" key="1">
    <citation type="submission" date="2009-11" db="EMBL/GenBank/DDBJ databases">
        <title>Annotation of Allomyces macrogynus ATCC 38327.</title>
        <authorList>
            <consortium name="The Broad Institute Genome Sequencing Platform"/>
            <person name="Russ C."/>
            <person name="Cuomo C."/>
            <person name="Burger G."/>
            <person name="Gray M.W."/>
            <person name="Holland P.W.H."/>
            <person name="King N."/>
            <person name="Lang F.B.F."/>
            <person name="Roger A.J."/>
            <person name="Ruiz-Trillo I."/>
            <person name="Young S.K."/>
            <person name="Zeng Q."/>
            <person name="Gargeya S."/>
            <person name="Fitzgerald M."/>
            <person name="Haas B."/>
            <person name="Abouelleil A."/>
            <person name="Alvarado L."/>
            <person name="Arachchi H.M."/>
            <person name="Berlin A."/>
            <person name="Chapman S.B."/>
            <person name="Gearin G."/>
            <person name="Goldberg J."/>
            <person name="Griggs A."/>
            <person name="Gujja S."/>
            <person name="Hansen M."/>
            <person name="Heiman D."/>
            <person name="Howarth C."/>
            <person name="Larimer J."/>
            <person name="Lui A."/>
            <person name="MacDonald P.J.P."/>
            <person name="McCowen C."/>
            <person name="Montmayeur A."/>
            <person name="Murphy C."/>
            <person name="Neiman D."/>
            <person name="Pearson M."/>
            <person name="Priest M."/>
            <person name="Roberts A."/>
            <person name="Saif S."/>
            <person name="Shea T."/>
            <person name="Sisk P."/>
            <person name="Stolte C."/>
            <person name="Sykes S."/>
            <person name="Wortman J."/>
            <person name="Nusbaum C."/>
            <person name="Birren B."/>
        </authorList>
    </citation>
    <scope>NUCLEOTIDE SEQUENCE [LARGE SCALE GENOMIC DNA]</scope>
    <source>
        <strain evidence="18 19">ATCC 38327</strain>
    </source>
</reference>
<dbReference type="Proteomes" id="UP000054350">
    <property type="component" value="Unassembled WGS sequence"/>
</dbReference>
<keyword evidence="14" id="KW-0234">DNA repair</keyword>
<reference evidence="19" key="2">
    <citation type="submission" date="2009-11" db="EMBL/GenBank/DDBJ databases">
        <title>The Genome Sequence of Allomyces macrogynus strain ATCC 38327.</title>
        <authorList>
            <consortium name="The Broad Institute Genome Sequencing Platform"/>
            <person name="Russ C."/>
            <person name="Cuomo C."/>
            <person name="Shea T."/>
            <person name="Young S.K."/>
            <person name="Zeng Q."/>
            <person name="Koehrsen M."/>
            <person name="Haas B."/>
            <person name="Borodovsky M."/>
            <person name="Guigo R."/>
            <person name="Alvarado L."/>
            <person name="Berlin A."/>
            <person name="Borenstein D."/>
            <person name="Chen Z."/>
            <person name="Engels R."/>
            <person name="Freedman E."/>
            <person name="Gellesch M."/>
            <person name="Goldberg J."/>
            <person name="Griggs A."/>
            <person name="Gujja S."/>
            <person name="Heiman D."/>
            <person name="Hepburn T."/>
            <person name="Howarth C."/>
            <person name="Jen D."/>
            <person name="Larson L."/>
            <person name="Lewis B."/>
            <person name="Mehta T."/>
            <person name="Park D."/>
            <person name="Pearson M."/>
            <person name="Roberts A."/>
            <person name="Saif S."/>
            <person name="Shenoy N."/>
            <person name="Sisk P."/>
            <person name="Stolte C."/>
            <person name="Sykes S."/>
            <person name="Walk T."/>
            <person name="White J."/>
            <person name="Yandava C."/>
            <person name="Burger G."/>
            <person name="Gray M.W."/>
            <person name="Holland P.W.H."/>
            <person name="King N."/>
            <person name="Lang F.B.F."/>
            <person name="Roger A.J."/>
            <person name="Ruiz-Trillo I."/>
            <person name="Lander E."/>
            <person name="Nusbaum C."/>
        </authorList>
    </citation>
    <scope>NUCLEOTIDE SEQUENCE [LARGE SCALE GENOMIC DNA]</scope>
    <source>
        <strain evidence="19">ATCC 38327</strain>
    </source>
</reference>
<name>A0A0L0T5H2_ALLM3</name>
<dbReference type="GO" id="GO:0003677">
    <property type="term" value="F:DNA binding"/>
    <property type="evidence" value="ECO:0007669"/>
    <property type="project" value="UniProtKB-KW"/>
</dbReference>
<keyword evidence="12" id="KW-0779">Telomere</keyword>
<feature type="compositionally biased region" description="Polar residues" evidence="16">
    <location>
        <begin position="136"/>
        <end position="147"/>
    </location>
</feature>
<evidence type="ECO:0000313" key="18">
    <source>
        <dbReference type="EMBL" id="KNE70038.1"/>
    </source>
</evidence>
<evidence type="ECO:0000256" key="3">
    <source>
        <dbReference type="ARBA" id="ARBA00004574"/>
    </source>
</evidence>
<keyword evidence="10" id="KW-0833">Ubl conjugation pathway</keyword>
<dbReference type="InterPro" id="IPR041803">
    <property type="entry name" value="DEF1_CUE"/>
</dbReference>
<dbReference type="OrthoDB" id="5396806at2759"/>
<dbReference type="EMBL" id="GG745364">
    <property type="protein sequence ID" value="KNE70038.1"/>
    <property type="molecule type" value="Genomic_DNA"/>
</dbReference>
<gene>
    <name evidence="18" type="ORF">AMAG_20220</name>
</gene>
<feature type="compositionally biased region" description="Basic and acidic residues" evidence="16">
    <location>
        <begin position="74"/>
        <end position="88"/>
    </location>
</feature>
<evidence type="ECO:0000256" key="2">
    <source>
        <dbReference type="ARBA" id="ARBA00004496"/>
    </source>
</evidence>
<evidence type="ECO:0000313" key="19">
    <source>
        <dbReference type="Proteomes" id="UP000054350"/>
    </source>
</evidence>
<evidence type="ECO:0000256" key="5">
    <source>
        <dbReference type="ARBA" id="ARBA00020536"/>
    </source>
</evidence>
<evidence type="ECO:0000256" key="6">
    <source>
        <dbReference type="ARBA" id="ARBA00022454"/>
    </source>
</evidence>
<dbReference type="InterPro" id="IPR009060">
    <property type="entry name" value="UBA-like_sf"/>
</dbReference>
<dbReference type="PANTHER" id="PTHR16308">
    <property type="entry name" value="UBIQUITIN ASSOCIATED PROTEIN 2-LIKE/LINGERER"/>
    <property type="match status" value="1"/>
</dbReference>
<dbReference type="STRING" id="578462.A0A0L0T5H2"/>
<dbReference type="eggNOG" id="ENOG502SFY8">
    <property type="taxonomic scope" value="Eukaryota"/>
</dbReference>
<sequence length="178" mass="19117">MSSSFRKSKGGKASHHQQSPVGELHAKYRDGVKSLAAVFPGWSNDDLAFVLDEASGDLELATTRILEGHAQRWTDTKTKKEKKSDKKLLLPAKELAQSHFHTTSTTSTGATDGAAAHLPRHRDRTGPRGGTGGPRSYQSGNASTGGARSTPRGRNDRQSGAISFFFSLDSVLPMIGDR</sequence>
<dbReference type="PANTHER" id="PTHR16308:SF13">
    <property type="entry name" value="PROTEIN LINGERER"/>
    <property type="match status" value="1"/>
</dbReference>
<dbReference type="GO" id="GO:0005634">
    <property type="term" value="C:nucleus"/>
    <property type="evidence" value="ECO:0007669"/>
    <property type="project" value="UniProtKB-SubCell"/>
</dbReference>
<evidence type="ECO:0000256" key="14">
    <source>
        <dbReference type="ARBA" id="ARBA00023204"/>
    </source>
</evidence>
<keyword evidence="6" id="KW-0158">Chromosome</keyword>
<evidence type="ECO:0000256" key="4">
    <source>
        <dbReference type="ARBA" id="ARBA00005491"/>
    </source>
</evidence>
<evidence type="ECO:0000256" key="11">
    <source>
        <dbReference type="ARBA" id="ARBA00022843"/>
    </source>
</evidence>
<keyword evidence="11" id="KW-0832">Ubl conjugation</keyword>
<dbReference type="VEuPathDB" id="FungiDB:AMAG_20220"/>
<keyword evidence="7" id="KW-0963">Cytoplasm</keyword>
<evidence type="ECO:0000256" key="8">
    <source>
        <dbReference type="ARBA" id="ARBA00022553"/>
    </source>
</evidence>
<dbReference type="Pfam" id="PF02845">
    <property type="entry name" value="CUE"/>
    <property type="match status" value="1"/>
</dbReference>
<keyword evidence="15" id="KW-0539">Nucleus</keyword>
<feature type="region of interest" description="Disordered" evidence="16">
    <location>
        <begin position="74"/>
        <end position="158"/>
    </location>
</feature>
<evidence type="ECO:0000256" key="1">
    <source>
        <dbReference type="ARBA" id="ARBA00004123"/>
    </source>
</evidence>
<organism evidence="18 19">
    <name type="scientific">Allomyces macrogynus (strain ATCC 38327)</name>
    <name type="common">Allomyces javanicus var. macrogynus</name>
    <dbReference type="NCBI Taxonomy" id="578462"/>
    <lineage>
        <taxon>Eukaryota</taxon>
        <taxon>Fungi</taxon>
        <taxon>Fungi incertae sedis</taxon>
        <taxon>Blastocladiomycota</taxon>
        <taxon>Blastocladiomycetes</taxon>
        <taxon>Blastocladiales</taxon>
        <taxon>Blastocladiaceae</taxon>
        <taxon>Allomyces</taxon>
    </lineage>
</organism>
<evidence type="ECO:0000259" key="17">
    <source>
        <dbReference type="Pfam" id="PF02845"/>
    </source>
</evidence>
<keyword evidence="13" id="KW-0238">DNA-binding</keyword>
<dbReference type="GO" id="GO:0043130">
    <property type="term" value="F:ubiquitin binding"/>
    <property type="evidence" value="ECO:0007669"/>
    <property type="project" value="InterPro"/>
</dbReference>
<accession>A0A0L0T5H2</accession>
<dbReference type="GO" id="GO:0000781">
    <property type="term" value="C:chromosome, telomeric region"/>
    <property type="evidence" value="ECO:0007669"/>
    <property type="project" value="UniProtKB-SubCell"/>
</dbReference>
<dbReference type="AlphaFoldDB" id="A0A0L0T5H2"/>
<feature type="domain" description="CUE" evidence="17">
    <location>
        <begin position="32"/>
        <end position="68"/>
    </location>
</feature>
<protein>
    <recommendedName>
        <fullName evidence="5">RNA polymerase II degradation factor 1</fullName>
    </recommendedName>
</protein>
<evidence type="ECO:0000256" key="15">
    <source>
        <dbReference type="ARBA" id="ARBA00023242"/>
    </source>
</evidence>
<comment type="similarity">
    <text evidence="4">Belongs to the DEF1 family.</text>
</comment>
<feature type="compositionally biased region" description="Low complexity" evidence="16">
    <location>
        <begin position="102"/>
        <end position="116"/>
    </location>
</feature>
<dbReference type="GO" id="GO:0006281">
    <property type="term" value="P:DNA repair"/>
    <property type="evidence" value="ECO:0007669"/>
    <property type="project" value="UniProtKB-KW"/>
</dbReference>
<evidence type="ECO:0000256" key="9">
    <source>
        <dbReference type="ARBA" id="ARBA00022763"/>
    </source>
</evidence>
<dbReference type="GO" id="GO:0005737">
    <property type="term" value="C:cytoplasm"/>
    <property type="evidence" value="ECO:0007669"/>
    <property type="project" value="UniProtKB-SubCell"/>
</dbReference>
<keyword evidence="9" id="KW-0227">DNA damage</keyword>
<evidence type="ECO:0000256" key="7">
    <source>
        <dbReference type="ARBA" id="ARBA00022490"/>
    </source>
</evidence>
<evidence type="ECO:0000256" key="12">
    <source>
        <dbReference type="ARBA" id="ARBA00022895"/>
    </source>
</evidence>